<keyword evidence="6" id="KW-0597">Phosphoprotein</keyword>
<dbReference type="Pfam" id="PF00270">
    <property type="entry name" value="DEAD"/>
    <property type="match status" value="1"/>
</dbReference>
<dbReference type="EnsemblMetazoa" id="ACOM042470-RA">
    <property type="protein sequence ID" value="ACOM042470-PA.1"/>
    <property type="gene ID" value="ACOM042470"/>
</dbReference>
<dbReference type="GO" id="GO:0005694">
    <property type="term" value="C:chromosome"/>
    <property type="evidence" value="ECO:0007669"/>
    <property type="project" value="TreeGrafter"/>
</dbReference>
<dbReference type="GO" id="GO:0016787">
    <property type="term" value="F:hydrolase activity"/>
    <property type="evidence" value="ECO:0007669"/>
    <property type="project" value="UniProtKB-KW"/>
</dbReference>
<evidence type="ECO:0000256" key="9">
    <source>
        <dbReference type="ARBA" id="ARBA00022801"/>
    </source>
</evidence>
<evidence type="ECO:0000256" key="15">
    <source>
        <dbReference type="ARBA" id="ARBA00023242"/>
    </source>
</evidence>
<keyword evidence="12" id="KW-0067">ATP-binding</keyword>
<feature type="compositionally biased region" description="Basic residues" evidence="24">
    <location>
        <begin position="479"/>
        <end position="488"/>
    </location>
</feature>
<keyword evidence="14" id="KW-0413">Isomerase</keyword>
<evidence type="ECO:0000256" key="19">
    <source>
        <dbReference type="ARBA" id="ARBA00074290"/>
    </source>
</evidence>
<feature type="region of interest" description="Disordered" evidence="24">
    <location>
        <begin position="301"/>
        <end position="507"/>
    </location>
</feature>
<evidence type="ECO:0000256" key="4">
    <source>
        <dbReference type="ARBA" id="ARBA00005446"/>
    </source>
</evidence>
<dbReference type="GO" id="GO:0043138">
    <property type="term" value="F:3'-5' DNA helicase activity"/>
    <property type="evidence" value="ECO:0007669"/>
    <property type="project" value="UniProtKB-EC"/>
</dbReference>
<keyword evidence="15" id="KW-0539">Nucleus</keyword>
<dbReference type="SMART" id="SM00487">
    <property type="entry name" value="DEXDc"/>
    <property type="match status" value="1"/>
</dbReference>
<dbReference type="InterPro" id="IPR001650">
    <property type="entry name" value="Helicase_C-like"/>
</dbReference>
<evidence type="ECO:0000256" key="3">
    <source>
        <dbReference type="ARBA" id="ARBA00004496"/>
    </source>
</evidence>
<dbReference type="GO" id="GO:0005634">
    <property type="term" value="C:nucleus"/>
    <property type="evidence" value="ECO:0007669"/>
    <property type="project" value="UniProtKB-SubCell"/>
</dbReference>
<protein>
    <recommendedName>
        <fullName evidence="19">ATP-dependent DNA helicase Q4</fullName>
        <ecNumber evidence="17">5.6.2.4</ecNumber>
    </recommendedName>
    <alternativeName>
        <fullName evidence="20">DNA 3'-5' helicase RecQ4</fullName>
    </alternativeName>
    <alternativeName>
        <fullName evidence="21">DNA helicase, RecQ-like type 4</fullName>
    </alternativeName>
    <alternativeName>
        <fullName evidence="22">RecQ protein-like 4</fullName>
    </alternativeName>
</protein>
<keyword evidence="8" id="KW-0547">Nucleotide-binding</keyword>
<comment type="catalytic activity">
    <reaction evidence="16">
        <text>Couples ATP hydrolysis with the unwinding of duplex DNA by translocating in the 3'-5' direction.</text>
        <dbReference type="EC" id="5.6.2.4"/>
    </reaction>
</comment>
<proteinExistence type="inferred from homology"/>
<evidence type="ECO:0000256" key="6">
    <source>
        <dbReference type="ARBA" id="ARBA00022553"/>
    </source>
</evidence>
<dbReference type="GO" id="GO:0003677">
    <property type="term" value="F:DNA binding"/>
    <property type="evidence" value="ECO:0007669"/>
    <property type="project" value="UniProtKB-KW"/>
</dbReference>
<evidence type="ECO:0000256" key="14">
    <source>
        <dbReference type="ARBA" id="ARBA00023235"/>
    </source>
</evidence>
<comment type="catalytic activity">
    <reaction evidence="18">
        <text>ATP + H2O = ADP + phosphate + H(+)</text>
        <dbReference type="Rhea" id="RHEA:13065"/>
        <dbReference type="ChEBI" id="CHEBI:15377"/>
        <dbReference type="ChEBI" id="CHEBI:15378"/>
        <dbReference type="ChEBI" id="CHEBI:30616"/>
        <dbReference type="ChEBI" id="CHEBI:43474"/>
        <dbReference type="ChEBI" id="CHEBI:456216"/>
    </reaction>
</comment>
<dbReference type="GO" id="GO:0051276">
    <property type="term" value="P:chromosome organization"/>
    <property type="evidence" value="ECO:0007669"/>
    <property type="project" value="UniProtKB-ARBA"/>
</dbReference>
<dbReference type="PROSITE" id="PS50158">
    <property type="entry name" value="ZF_CCHC"/>
    <property type="match status" value="1"/>
</dbReference>
<dbReference type="Pfam" id="PF00098">
    <property type="entry name" value="zf-CCHC"/>
    <property type="match status" value="1"/>
</dbReference>
<evidence type="ECO:0000259" key="25">
    <source>
        <dbReference type="PROSITE" id="PS50158"/>
    </source>
</evidence>
<comment type="subcellular location">
    <subcellularLocation>
        <location evidence="3">Cytoplasm</location>
    </subcellularLocation>
    <subcellularLocation>
        <location evidence="2">Nucleus</location>
    </subcellularLocation>
</comment>
<keyword evidence="11" id="KW-0862">Zinc</keyword>
<dbReference type="GO" id="GO:0005737">
    <property type="term" value="C:cytoplasm"/>
    <property type="evidence" value="ECO:0007669"/>
    <property type="project" value="UniProtKB-SubCell"/>
</dbReference>
<comment type="cofactor">
    <cofactor evidence="1">
        <name>Zn(2+)</name>
        <dbReference type="ChEBI" id="CHEBI:29105"/>
    </cofactor>
</comment>
<dbReference type="GO" id="GO:0000724">
    <property type="term" value="P:double-strand break repair via homologous recombination"/>
    <property type="evidence" value="ECO:0007669"/>
    <property type="project" value="TreeGrafter"/>
</dbReference>
<keyword evidence="13" id="KW-0238">DNA-binding</keyword>
<dbReference type="VEuPathDB" id="VectorBase:ACON2_041383"/>
<feature type="compositionally biased region" description="Basic and acidic residues" evidence="24">
    <location>
        <begin position="235"/>
        <end position="244"/>
    </location>
</feature>
<dbReference type="Pfam" id="PF11719">
    <property type="entry name" value="Drc1-Sld2"/>
    <property type="match status" value="1"/>
</dbReference>
<feature type="domain" description="Helicase ATP-binding" evidence="26">
    <location>
        <begin position="829"/>
        <end position="1006"/>
    </location>
</feature>
<evidence type="ECO:0000256" key="16">
    <source>
        <dbReference type="ARBA" id="ARBA00034617"/>
    </source>
</evidence>
<dbReference type="InterPro" id="IPR027417">
    <property type="entry name" value="P-loop_NTPase"/>
</dbReference>
<reference evidence="28" key="1">
    <citation type="submission" date="2022-08" db="UniProtKB">
        <authorList>
            <consortium name="EnsemblMetazoa"/>
        </authorList>
    </citation>
    <scope>IDENTIFICATION</scope>
</reference>
<evidence type="ECO:0000256" key="7">
    <source>
        <dbReference type="ARBA" id="ARBA00022723"/>
    </source>
</evidence>
<feature type="compositionally biased region" description="Polar residues" evidence="24">
    <location>
        <begin position="196"/>
        <end position="211"/>
    </location>
</feature>
<evidence type="ECO:0000256" key="20">
    <source>
        <dbReference type="ARBA" id="ARBA00076756"/>
    </source>
</evidence>
<evidence type="ECO:0000256" key="24">
    <source>
        <dbReference type="SAM" id="MobiDB-lite"/>
    </source>
</evidence>
<dbReference type="PROSITE" id="PS51192">
    <property type="entry name" value="HELICASE_ATP_BIND_1"/>
    <property type="match status" value="1"/>
</dbReference>
<evidence type="ECO:0000256" key="12">
    <source>
        <dbReference type="ARBA" id="ARBA00022840"/>
    </source>
</evidence>
<name>A0A8W7Q410_ANOCL</name>
<dbReference type="CDD" id="cd22289">
    <property type="entry name" value="RecQL4_SLD2_NTD"/>
    <property type="match status" value="1"/>
</dbReference>
<feature type="domain" description="Helicase C-terminal" evidence="27">
    <location>
        <begin position="992"/>
        <end position="1163"/>
    </location>
</feature>
<dbReference type="PANTHER" id="PTHR13710">
    <property type="entry name" value="DNA HELICASE RECQ FAMILY MEMBER"/>
    <property type="match status" value="1"/>
</dbReference>
<evidence type="ECO:0000259" key="27">
    <source>
        <dbReference type="PROSITE" id="PS51194"/>
    </source>
</evidence>
<feature type="region of interest" description="Disordered" evidence="24">
    <location>
        <begin position="698"/>
        <end position="758"/>
    </location>
</feature>
<dbReference type="SUPFAM" id="SSF52540">
    <property type="entry name" value="P-loop containing nucleoside triphosphate hydrolases"/>
    <property type="match status" value="1"/>
</dbReference>
<evidence type="ECO:0000256" key="17">
    <source>
        <dbReference type="ARBA" id="ARBA00034808"/>
    </source>
</evidence>
<feature type="compositionally biased region" description="Low complexity" evidence="24">
    <location>
        <begin position="547"/>
        <end position="556"/>
    </location>
</feature>
<dbReference type="EC" id="5.6.2.4" evidence="17"/>
<dbReference type="GO" id="GO:0006260">
    <property type="term" value="P:DNA replication"/>
    <property type="evidence" value="ECO:0007669"/>
    <property type="project" value="InterPro"/>
</dbReference>
<evidence type="ECO:0000256" key="1">
    <source>
        <dbReference type="ARBA" id="ARBA00001947"/>
    </source>
</evidence>
<dbReference type="GO" id="GO:0008270">
    <property type="term" value="F:zinc ion binding"/>
    <property type="evidence" value="ECO:0007669"/>
    <property type="project" value="UniProtKB-KW"/>
</dbReference>
<dbReference type="SMART" id="SM00490">
    <property type="entry name" value="HELICc"/>
    <property type="match status" value="1"/>
</dbReference>
<keyword evidence="23" id="KW-0863">Zinc-finger</keyword>
<accession>A0A8W7Q410</accession>
<dbReference type="InterPro" id="IPR011545">
    <property type="entry name" value="DEAD/DEAH_box_helicase_dom"/>
</dbReference>
<dbReference type="FunFam" id="3.40.50.300:FF:000772">
    <property type="entry name" value="ATP-dependent DNA helicase Q4"/>
    <property type="match status" value="1"/>
</dbReference>
<evidence type="ECO:0000256" key="5">
    <source>
        <dbReference type="ARBA" id="ARBA00022490"/>
    </source>
</evidence>
<evidence type="ECO:0000256" key="23">
    <source>
        <dbReference type="PROSITE-ProRule" id="PRU00047"/>
    </source>
</evidence>
<dbReference type="CDD" id="cd18794">
    <property type="entry name" value="SF2_C_RecQ"/>
    <property type="match status" value="1"/>
</dbReference>
<feature type="compositionally biased region" description="Polar residues" evidence="24">
    <location>
        <begin position="557"/>
        <end position="568"/>
    </location>
</feature>
<dbReference type="Proteomes" id="UP000075882">
    <property type="component" value="Unassembled WGS sequence"/>
</dbReference>
<comment type="similarity">
    <text evidence="4">Belongs to the helicase family. RecQ subfamily.</text>
</comment>
<evidence type="ECO:0000313" key="28">
    <source>
        <dbReference type="EnsemblMetazoa" id="ACOM042470-PA.1"/>
    </source>
</evidence>
<evidence type="ECO:0000259" key="26">
    <source>
        <dbReference type="PROSITE" id="PS51192"/>
    </source>
</evidence>
<dbReference type="SMART" id="SM00343">
    <property type="entry name" value="ZnF_C2HC"/>
    <property type="match status" value="1"/>
</dbReference>
<evidence type="ECO:0000256" key="11">
    <source>
        <dbReference type="ARBA" id="ARBA00022833"/>
    </source>
</evidence>
<dbReference type="Gene3D" id="3.40.50.300">
    <property type="entry name" value="P-loop containing nucleotide triphosphate hydrolases"/>
    <property type="match status" value="2"/>
</dbReference>
<evidence type="ECO:0000256" key="21">
    <source>
        <dbReference type="ARBA" id="ARBA00078242"/>
    </source>
</evidence>
<dbReference type="FunFam" id="3.40.50.300:FF:001084">
    <property type="entry name" value="RecQ like helicase 4"/>
    <property type="match status" value="1"/>
</dbReference>
<feature type="compositionally biased region" description="Basic and acidic residues" evidence="24">
    <location>
        <begin position="301"/>
        <end position="314"/>
    </location>
</feature>
<evidence type="ECO:0000256" key="2">
    <source>
        <dbReference type="ARBA" id="ARBA00004123"/>
    </source>
</evidence>
<dbReference type="GO" id="GO:0005524">
    <property type="term" value="F:ATP binding"/>
    <property type="evidence" value="ECO:0007669"/>
    <property type="project" value="UniProtKB-KW"/>
</dbReference>
<feature type="region of interest" description="Disordered" evidence="24">
    <location>
        <begin position="547"/>
        <end position="570"/>
    </location>
</feature>
<feature type="compositionally biased region" description="Acidic residues" evidence="24">
    <location>
        <begin position="707"/>
        <end position="720"/>
    </location>
</feature>
<evidence type="ECO:0000256" key="18">
    <source>
        <dbReference type="ARBA" id="ARBA00049360"/>
    </source>
</evidence>
<feature type="compositionally biased region" description="Basic residues" evidence="24">
    <location>
        <begin position="449"/>
        <end position="458"/>
    </location>
</feature>
<sequence>MEEDQAFRAKYQKCKYRVKQWEKEFRKKYGRIPSKLDIRESPSEIRNSYKLYYQLKTNLLKHTLLDALDDDDDFDGSLISQEASFSQDVSGDVSGLLLSSGTILNDSALLERSSSMSSLLTKPIATAQPSDTHFEAEKLDQHNLVAWQGEKSRKAVQPTKPVEPIEPPKPVTLKGITLLPKSTALIPKRNPRKSISRNSFGPSSQGSTERNGTAPKMVLPDLETLLTAKSKELESNATKVEEKLPAPPLVPTQSEPINQLDERERPTPTNFGLRNVNVASLASATRFGMSALKANNVVPVESKDVENQDPRGVTEEAEQITTPKGAPKKRAPKRAPKAKQVAKKMVEKAKTVVVPRARSSRTNARKVATYKEVPLADGMQDEVEHDEFSADDEDKDPDYKEQLERENRSLLPADGDDPESDQEEEPKPKSAPAKRVSRARSATGVPRKQPTKVKRSTTRKSTTVSPKLSPGSSKPAPQRGRKAKKITKRKMDVDGEEEEAVPEAEQPQEYVPEFGLARLKSIPRLDINELVRDTKLADSFILGVAGSAAEGPSSSGKTRTTAAGSTKETALRKKMAAGKLNENFVRIDIRKKVFVKGKKTINYSRYKKSQWKAKKAAALTGPEMDMRGCDGGTLTCFQCGGTGHMAFQCKKPLEDKLLPYDADTIEESSFPTLEEAEAMANSRTLAVHSNRIERLPPVANPVWKEQEQEELPAEEEDEPGKEEPSTLPVEDDLDEPMEQESDEHQKGTEQSAAASQPAAPAYIGHKIPEEFLKQSGLLEVTVSGGFKGTVEPLYQQRGDCTVPPTPPEVFEALRMFGHQSFRHGQERAVMRVLCGLSTLVTLSTGAGKSLCYQLPAYLYRKNRSCITLVISPLVSLMEDQVHGMPDFLNAHCLHTNQTPKVRDRTMQAIAAGEVDVLLISPEAVVSGEKSTGFGSLLRQLPPIAFACIDEAHCVSQQSIVSHLAIPDGVQGIISDIPLPDNLLLTVSRDANRDVALVELLQSERFSSLQSIIVYCTRRDDCERVATFIRTCFQDAARAAAAANAHKRKRLNYVAEPYHAGMPASRRRTIQNAFMSGELRIVVATIAFGMGINKADIRAIIHYNMPKNFESYVQEVGRAGRDGLLSHCHLFLDGKGTDRNELRRFIYANSIDRHVIRKLLQKIFVPCACAKILTNKDLALELREELKAVNGIDWDDDFEELSTADGRTQADGGGGVNNARKRSPLSVTFTELGFRVRAPGDLTDEELDHALDGLYERVTHQERTQLAQLQYISDALNSVCFNTIGPVSRADCPTGPSDKLKTIVREYFTTDISKEHIEIVPEPDDTTDEQLINDIRTAICRYPENNFTGRAIARLFHGVQSPNYTALVWSRSNFWRAYTKTDFNRIVRLANAEIVRMRT</sequence>
<dbReference type="PANTHER" id="PTHR13710:SF108">
    <property type="entry name" value="ATP-DEPENDENT DNA HELICASE Q4"/>
    <property type="match status" value="1"/>
</dbReference>
<feature type="domain" description="CCHC-type" evidence="25">
    <location>
        <begin position="636"/>
        <end position="651"/>
    </location>
</feature>
<dbReference type="FunFam" id="1.10.10.1460:FF:000001">
    <property type="entry name" value="DNA replication regulator Sld2"/>
    <property type="match status" value="1"/>
</dbReference>
<evidence type="ECO:0000256" key="22">
    <source>
        <dbReference type="ARBA" id="ARBA00084018"/>
    </source>
</evidence>
<dbReference type="InterPro" id="IPR014001">
    <property type="entry name" value="Helicase_ATP-bd"/>
</dbReference>
<feature type="region of interest" description="Disordered" evidence="24">
    <location>
        <begin position="183"/>
        <end position="217"/>
    </location>
</feature>
<dbReference type="Pfam" id="PF00271">
    <property type="entry name" value="Helicase_C"/>
    <property type="match status" value="1"/>
</dbReference>
<feature type="compositionally biased region" description="Acidic residues" evidence="24">
    <location>
        <begin position="414"/>
        <end position="424"/>
    </location>
</feature>
<keyword evidence="10" id="KW-0347">Helicase</keyword>
<evidence type="ECO:0000256" key="8">
    <source>
        <dbReference type="ARBA" id="ARBA00022741"/>
    </source>
</evidence>
<dbReference type="GO" id="GO:0009378">
    <property type="term" value="F:four-way junction helicase activity"/>
    <property type="evidence" value="ECO:0007669"/>
    <property type="project" value="TreeGrafter"/>
</dbReference>
<dbReference type="Gene3D" id="1.10.10.1460">
    <property type="match status" value="1"/>
</dbReference>
<feature type="compositionally biased region" description="Acidic residues" evidence="24">
    <location>
        <begin position="379"/>
        <end position="396"/>
    </location>
</feature>
<evidence type="ECO:0000256" key="10">
    <source>
        <dbReference type="ARBA" id="ARBA00022806"/>
    </source>
</evidence>
<feature type="compositionally biased region" description="Acidic residues" evidence="24">
    <location>
        <begin position="729"/>
        <end position="741"/>
    </location>
</feature>
<evidence type="ECO:0000256" key="13">
    <source>
        <dbReference type="ARBA" id="ARBA00023125"/>
    </source>
</evidence>
<dbReference type="InterPro" id="IPR001878">
    <property type="entry name" value="Znf_CCHC"/>
</dbReference>
<dbReference type="PROSITE" id="PS51194">
    <property type="entry name" value="HELICASE_CTER"/>
    <property type="match status" value="1"/>
</dbReference>
<keyword evidence="5" id="KW-0963">Cytoplasm</keyword>
<feature type="region of interest" description="Disordered" evidence="24">
    <location>
        <begin position="148"/>
        <end position="169"/>
    </location>
</feature>
<feature type="compositionally biased region" description="Basic and acidic residues" evidence="24">
    <location>
        <begin position="397"/>
        <end position="408"/>
    </location>
</feature>
<organism evidence="28">
    <name type="scientific">Anopheles coluzzii</name>
    <name type="common">African malaria mosquito</name>
    <dbReference type="NCBI Taxonomy" id="1518534"/>
    <lineage>
        <taxon>Eukaryota</taxon>
        <taxon>Metazoa</taxon>
        <taxon>Ecdysozoa</taxon>
        <taxon>Arthropoda</taxon>
        <taxon>Hexapoda</taxon>
        <taxon>Insecta</taxon>
        <taxon>Pterygota</taxon>
        <taxon>Neoptera</taxon>
        <taxon>Endopterygota</taxon>
        <taxon>Diptera</taxon>
        <taxon>Nematocera</taxon>
        <taxon>Culicoidea</taxon>
        <taxon>Culicidae</taxon>
        <taxon>Anophelinae</taxon>
        <taxon>Anopheles</taxon>
    </lineage>
</organism>
<keyword evidence="9" id="KW-0378">Hydrolase</keyword>
<dbReference type="InterPro" id="IPR021110">
    <property type="entry name" value="DNA_rep_checkpnt_protein"/>
</dbReference>
<feature type="region of interest" description="Disordered" evidence="24">
    <location>
        <begin position="235"/>
        <end position="272"/>
    </location>
</feature>
<keyword evidence="7" id="KW-0479">Metal-binding</keyword>
<feature type="compositionally biased region" description="Basic residues" evidence="24">
    <location>
        <begin position="326"/>
        <end position="342"/>
    </location>
</feature>